<dbReference type="PANTHER" id="PTHR45890">
    <property type="entry name" value="AARF DOMAIN CONTAINING KINASE 2 (PREDICTED)"/>
    <property type="match status" value="1"/>
</dbReference>
<dbReference type="PANTHER" id="PTHR45890:SF1">
    <property type="entry name" value="AARF DOMAIN CONTAINING KINASE 2"/>
    <property type="match status" value="1"/>
</dbReference>
<dbReference type="CDD" id="cd13971">
    <property type="entry name" value="ADCK2-like"/>
    <property type="match status" value="1"/>
</dbReference>
<comment type="similarity">
    <text evidence="1">Belongs to the protein kinase superfamily. ADCK protein kinase family.</text>
</comment>
<proteinExistence type="inferred from homology"/>
<dbReference type="InterPro" id="IPR004147">
    <property type="entry name" value="ABC1_dom"/>
</dbReference>
<comment type="caution">
    <text evidence="5">The sequence shown here is derived from an EMBL/GenBank/DDBJ whole genome shotgun (WGS) entry which is preliminary data.</text>
</comment>
<gene>
    <name evidence="5" type="ORF">BS47DRAFT_1345566</name>
</gene>
<dbReference type="InterPro" id="IPR052402">
    <property type="entry name" value="ADCK_kinase"/>
</dbReference>
<dbReference type="GO" id="GO:0005739">
    <property type="term" value="C:mitochondrion"/>
    <property type="evidence" value="ECO:0007669"/>
    <property type="project" value="TreeGrafter"/>
</dbReference>
<evidence type="ECO:0000256" key="1">
    <source>
        <dbReference type="ARBA" id="ARBA00009670"/>
    </source>
</evidence>
<dbReference type="OrthoDB" id="1290869at2759"/>
<dbReference type="EMBL" id="MU128987">
    <property type="protein sequence ID" value="KAF9512416.1"/>
    <property type="molecule type" value="Genomic_DNA"/>
</dbReference>
<name>A0A9P6AX43_9AGAM</name>
<reference evidence="5" key="1">
    <citation type="journal article" date="2020" name="Nat. Commun.">
        <title>Large-scale genome sequencing of mycorrhizal fungi provides insights into the early evolution of symbiotic traits.</title>
        <authorList>
            <person name="Miyauchi S."/>
            <person name="Kiss E."/>
            <person name="Kuo A."/>
            <person name="Drula E."/>
            <person name="Kohler A."/>
            <person name="Sanchez-Garcia M."/>
            <person name="Morin E."/>
            <person name="Andreopoulos B."/>
            <person name="Barry K.W."/>
            <person name="Bonito G."/>
            <person name="Buee M."/>
            <person name="Carver A."/>
            <person name="Chen C."/>
            <person name="Cichocki N."/>
            <person name="Clum A."/>
            <person name="Culley D."/>
            <person name="Crous P.W."/>
            <person name="Fauchery L."/>
            <person name="Girlanda M."/>
            <person name="Hayes R.D."/>
            <person name="Keri Z."/>
            <person name="LaButti K."/>
            <person name="Lipzen A."/>
            <person name="Lombard V."/>
            <person name="Magnuson J."/>
            <person name="Maillard F."/>
            <person name="Murat C."/>
            <person name="Nolan M."/>
            <person name="Ohm R.A."/>
            <person name="Pangilinan J."/>
            <person name="Pereira M.F."/>
            <person name="Perotto S."/>
            <person name="Peter M."/>
            <person name="Pfister S."/>
            <person name="Riley R."/>
            <person name="Sitrit Y."/>
            <person name="Stielow J.B."/>
            <person name="Szollosi G."/>
            <person name="Zifcakova L."/>
            <person name="Stursova M."/>
            <person name="Spatafora J.W."/>
            <person name="Tedersoo L."/>
            <person name="Vaario L.M."/>
            <person name="Yamada A."/>
            <person name="Yan M."/>
            <person name="Wang P."/>
            <person name="Xu J."/>
            <person name="Bruns T."/>
            <person name="Baldrian P."/>
            <person name="Vilgalys R."/>
            <person name="Dunand C."/>
            <person name="Henrissat B."/>
            <person name="Grigoriev I.V."/>
            <person name="Hibbett D."/>
            <person name="Nagy L.G."/>
            <person name="Martin F.M."/>
        </authorList>
    </citation>
    <scope>NUCLEOTIDE SEQUENCE</scope>
    <source>
        <strain evidence="5">UP504</strain>
    </source>
</reference>
<organism evidence="5 6">
    <name type="scientific">Hydnum rufescens UP504</name>
    <dbReference type="NCBI Taxonomy" id="1448309"/>
    <lineage>
        <taxon>Eukaryota</taxon>
        <taxon>Fungi</taxon>
        <taxon>Dikarya</taxon>
        <taxon>Basidiomycota</taxon>
        <taxon>Agaricomycotina</taxon>
        <taxon>Agaricomycetes</taxon>
        <taxon>Cantharellales</taxon>
        <taxon>Hydnaceae</taxon>
        <taxon>Hydnum</taxon>
    </lineage>
</organism>
<feature type="transmembrane region" description="Helical" evidence="3">
    <location>
        <begin position="52"/>
        <end position="70"/>
    </location>
</feature>
<evidence type="ECO:0000256" key="3">
    <source>
        <dbReference type="SAM" id="Phobius"/>
    </source>
</evidence>
<dbReference type="Pfam" id="PF03109">
    <property type="entry name" value="ABC1"/>
    <property type="match status" value="2"/>
</dbReference>
<protein>
    <recommendedName>
        <fullName evidence="4">ABC1 atypical kinase-like domain-containing protein</fullName>
    </recommendedName>
</protein>
<evidence type="ECO:0000256" key="2">
    <source>
        <dbReference type="SAM" id="MobiDB-lite"/>
    </source>
</evidence>
<keyword evidence="3" id="KW-0812">Transmembrane</keyword>
<keyword evidence="6" id="KW-1185">Reference proteome</keyword>
<keyword evidence="3" id="KW-0472">Membrane</keyword>
<dbReference type="SUPFAM" id="SSF56112">
    <property type="entry name" value="Protein kinase-like (PK-like)"/>
    <property type="match status" value="1"/>
</dbReference>
<dbReference type="AlphaFoldDB" id="A0A9P6AX43"/>
<dbReference type="InterPro" id="IPR011009">
    <property type="entry name" value="Kinase-like_dom_sf"/>
</dbReference>
<feature type="transmembrane region" description="Helical" evidence="3">
    <location>
        <begin position="135"/>
        <end position="155"/>
    </location>
</feature>
<evidence type="ECO:0000313" key="5">
    <source>
        <dbReference type="EMBL" id="KAF9512416.1"/>
    </source>
</evidence>
<feature type="compositionally biased region" description="Polar residues" evidence="2">
    <location>
        <begin position="457"/>
        <end position="469"/>
    </location>
</feature>
<feature type="domain" description="ABC1 atypical kinase-like" evidence="4">
    <location>
        <begin position="286"/>
        <end position="426"/>
    </location>
</feature>
<keyword evidence="3" id="KW-1133">Transmembrane helix</keyword>
<sequence length="682" mass="76404">MALNRSVLSVGGILRPRPWPPCKAQTLRLSPRRPLHRLRAEYASQQFLSQRFLLLSVPLCVGALAFFSPAEPSPVPVILSCPSVIPCSASELKAASSYDTHQISSPIEARHFIIRRILSWLRDQIWEPLRTSARFIHLLILFAPVLITTPMLLLGSRKRRRDGQRWGAIWWYGLLVAQMQRAGPTFIKLAQWAATRQDLFPSALCERFGSLHSQGKSHSIHHTKRIIEGAFKRPFDQVFESFDETPIGVGAIAQVYRAILNPELIPPSYLDPKHKRDHKKGLTGAPRVAGMIARDLAIMRFFATCLNIIPGFEWLSLVDEVDVFGGMMSEQLDLRREAANLRTFENNFTGRMSAVTFPRPLEDFSTTDVLVEEYQNALPLKAFLRNGGGPFDNSLANLGLDAFLNMLLLDNFVHSDLHPGNIMVKFYKPSTKSLYQSILASAFGTTSRPDSLPGSDPDSQSSMHPTPSDISDEIVSRLRPLSHDPDAWLDALSRLAEEGFQPSLVFIDTGLVTTLNTTNRRNFLDLFRAIAEFDGYRAGTLMVERCRTPELAVDPETFALKTQHLVLGVKSKTFSLAKIKISDILTQVLINGDFINTVISILLLEGIGRQLDPDMDLLKSALPILRQLGTQITAKEAIQEIPRGNLAAMLKIWVWIEARELVTLANINVDDMIKYDWLSPNV</sequence>
<dbReference type="Proteomes" id="UP000886523">
    <property type="component" value="Unassembled WGS sequence"/>
</dbReference>
<evidence type="ECO:0000259" key="4">
    <source>
        <dbReference type="Pfam" id="PF03109"/>
    </source>
</evidence>
<accession>A0A9P6AX43</accession>
<dbReference type="InterPro" id="IPR044095">
    <property type="entry name" value="ADCK2_dom"/>
</dbReference>
<feature type="region of interest" description="Disordered" evidence="2">
    <location>
        <begin position="445"/>
        <end position="469"/>
    </location>
</feature>
<evidence type="ECO:0000313" key="6">
    <source>
        <dbReference type="Proteomes" id="UP000886523"/>
    </source>
</evidence>
<feature type="domain" description="ABC1 atypical kinase-like" evidence="4">
    <location>
        <begin position="211"/>
        <end position="260"/>
    </location>
</feature>